<organism evidence="4 5">
    <name type="scientific">Coniochaeta ligniaria NRRL 30616</name>
    <dbReference type="NCBI Taxonomy" id="1408157"/>
    <lineage>
        <taxon>Eukaryota</taxon>
        <taxon>Fungi</taxon>
        <taxon>Dikarya</taxon>
        <taxon>Ascomycota</taxon>
        <taxon>Pezizomycotina</taxon>
        <taxon>Sordariomycetes</taxon>
        <taxon>Sordariomycetidae</taxon>
        <taxon>Coniochaetales</taxon>
        <taxon>Coniochaetaceae</taxon>
        <taxon>Coniochaeta</taxon>
    </lineage>
</organism>
<dbReference type="Proteomes" id="UP000182658">
    <property type="component" value="Unassembled WGS sequence"/>
</dbReference>
<dbReference type="SMART" id="SM00822">
    <property type="entry name" value="PKS_KR"/>
    <property type="match status" value="1"/>
</dbReference>
<dbReference type="SUPFAM" id="SSF51735">
    <property type="entry name" value="NAD(P)-binding Rossmann-fold domains"/>
    <property type="match status" value="1"/>
</dbReference>
<reference evidence="4 5" key="1">
    <citation type="submission" date="2016-10" db="EMBL/GenBank/DDBJ databases">
        <title>Draft genome sequence of Coniochaeta ligniaria NRRL30616, a lignocellulolytic fungus for bioabatement of inhibitors in plant biomass hydrolysates.</title>
        <authorList>
            <consortium name="DOE Joint Genome Institute"/>
            <person name="Jimenez D.J."/>
            <person name="Hector R.E."/>
            <person name="Riley R."/>
            <person name="Sun H."/>
            <person name="Grigoriev I.V."/>
            <person name="Van Elsas J.D."/>
            <person name="Nichols N.N."/>
        </authorList>
    </citation>
    <scope>NUCLEOTIDE SEQUENCE [LARGE SCALE GENOMIC DNA]</scope>
    <source>
        <strain evidence="4 5">NRRL 30616</strain>
    </source>
</reference>
<dbReference type="GO" id="GO:0016491">
    <property type="term" value="F:oxidoreductase activity"/>
    <property type="evidence" value="ECO:0007669"/>
    <property type="project" value="UniProtKB-KW"/>
</dbReference>
<dbReference type="Pfam" id="PF00106">
    <property type="entry name" value="adh_short"/>
    <property type="match status" value="1"/>
</dbReference>
<keyword evidence="2" id="KW-0560">Oxidoreductase</keyword>
<dbReference type="PRINTS" id="PR00081">
    <property type="entry name" value="GDHRDH"/>
</dbReference>
<protein>
    <submittedName>
        <fullName evidence="4">NAD(P)-binding protein</fullName>
    </submittedName>
</protein>
<evidence type="ECO:0000313" key="5">
    <source>
        <dbReference type="Proteomes" id="UP000182658"/>
    </source>
</evidence>
<comment type="similarity">
    <text evidence="1">Belongs to the short-chain dehydrogenases/reductases (SDR) family.</text>
</comment>
<dbReference type="InParanoid" id="A0A1J7IEM2"/>
<evidence type="ECO:0000256" key="1">
    <source>
        <dbReference type="ARBA" id="ARBA00006484"/>
    </source>
</evidence>
<dbReference type="InterPro" id="IPR057326">
    <property type="entry name" value="KR_dom"/>
</dbReference>
<dbReference type="STRING" id="1408157.A0A1J7IEM2"/>
<dbReference type="Gene3D" id="3.40.50.720">
    <property type="entry name" value="NAD(P)-binding Rossmann-like Domain"/>
    <property type="match status" value="1"/>
</dbReference>
<dbReference type="OrthoDB" id="1933717at2759"/>
<sequence length="254" mass="26279">MSYSGKIVVLITGANQGVGYETAKNLVQSSADYHVILGSRDSSKGEAAAQALQADGAKAKGTASSISLDVTDEASIAAAAERVAADFGRLDVLVNNAGIVSTASPPTARALRRVLETNVVGALAVTEAFLDLLRKAEHKPPRLVFVSSSMGSITHAADPASPYYNPHATEYRTSKAALNMLMTMYSARLKPEGFLVIGADPGLCATNFTGDAASLRNRGAAEPAEGGNRVATVIKGEKDANAGRVVGVYGVSPW</sequence>
<dbReference type="InterPro" id="IPR036291">
    <property type="entry name" value="NAD(P)-bd_dom_sf"/>
</dbReference>
<dbReference type="PANTHER" id="PTHR43544">
    <property type="entry name" value="SHORT-CHAIN DEHYDROGENASE/REDUCTASE"/>
    <property type="match status" value="1"/>
</dbReference>
<evidence type="ECO:0000259" key="3">
    <source>
        <dbReference type="SMART" id="SM00822"/>
    </source>
</evidence>
<gene>
    <name evidence="4" type="ORF">CONLIGDRAFT_663413</name>
</gene>
<proteinExistence type="inferred from homology"/>
<name>A0A1J7IEM2_9PEZI</name>
<evidence type="ECO:0000313" key="4">
    <source>
        <dbReference type="EMBL" id="OIW25723.1"/>
    </source>
</evidence>
<dbReference type="GO" id="GO:0019748">
    <property type="term" value="P:secondary metabolic process"/>
    <property type="evidence" value="ECO:0007669"/>
    <property type="project" value="TreeGrafter"/>
</dbReference>
<dbReference type="EMBL" id="KV875101">
    <property type="protein sequence ID" value="OIW25723.1"/>
    <property type="molecule type" value="Genomic_DNA"/>
</dbReference>
<feature type="domain" description="Ketoreductase" evidence="3">
    <location>
        <begin position="7"/>
        <end position="211"/>
    </location>
</feature>
<dbReference type="PANTHER" id="PTHR43544:SF32">
    <property type="entry name" value="CHAIN DEHYDROGENASE, PUTATIVE (AFU_ORTHOLOGUE AFUA_5G01530)-RELATED"/>
    <property type="match status" value="1"/>
</dbReference>
<dbReference type="AlphaFoldDB" id="A0A1J7IEM2"/>
<accession>A0A1J7IEM2</accession>
<evidence type="ECO:0000256" key="2">
    <source>
        <dbReference type="ARBA" id="ARBA00023002"/>
    </source>
</evidence>
<keyword evidence="5" id="KW-1185">Reference proteome</keyword>
<dbReference type="InterPro" id="IPR002347">
    <property type="entry name" value="SDR_fam"/>
</dbReference>
<dbReference type="GO" id="GO:0005737">
    <property type="term" value="C:cytoplasm"/>
    <property type="evidence" value="ECO:0007669"/>
    <property type="project" value="TreeGrafter"/>
</dbReference>
<dbReference type="InterPro" id="IPR051468">
    <property type="entry name" value="Fungal_SecMetab_SDRs"/>
</dbReference>